<evidence type="ECO:0000313" key="1">
    <source>
        <dbReference type="RefSeq" id="XP_020042110.1"/>
    </source>
</evidence>
<dbReference type="KEGG" id="ccan:109701116"/>
<dbReference type="GO" id="GO:0005634">
    <property type="term" value="C:nucleus"/>
    <property type="evidence" value="ECO:0007669"/>
    <property type="project" value="TreeGrafter"/>
</dbReference>
<name>A0A8B7WFI9_CASCN</name>
<accession>A0A8B7WFI9</accession>
<reference evidence="1" key="1">
    <citation type="submission" date="2025-08" db="UniProtKB">
        <authorList>
            <consortium name="RefSeq"/>
        </authorList>
    </citation>
    <scope>IDENTIFICATION</scope>
    <source>
        <tissue evidence="1">Leukocyte</tissue>
    </source>
</reference>
<proteinExistence type="predicted"/>
<gene>
    <name evidence="1" type="primary">LOC109701116</name>
</gene>
<dbReference type="PANTHER" id="PTHR15976">
    <property type="entry name" value="CONSTITUTIVE COACTIVATOR OF PEROXISOME PROLIFERATOR-ACTIVATED RECEPTOR GAMMA"/>
    <property type="match status" value="1"/>
</dbReference>
<dbReference type="InterPro" id="IPR026784">
    <property type="entry name" value="Coact_PPARg"/>
</dbReference>
<dbReference type="RefSeq" id="XP_020042110.1">
    <property type="nucleotide sequence ID" value="XM_020186521.1"/>
</dbReference>
<organism evidence="1">
    <name type="scientific">Castor canadensis</name>
    <name type="common">American beaver</name>
    <dbReference type="NCBI Taxonomy" id="51338"/>
    <lineage>
        <taxon>Eukaryota</taxon>
        <taxon>Metazoa</taxon>
        <taxon>Chordata</taxon>
        <taxon>Craniata</taxon>
        <taxon>Vertebrata</taxon>
        <taxon>Euteleostomi</taxon>
        <taxon>Mammalia</taxon>
        <taxon>Eutheria</taxon>
        <taxon>Euarchontoglires</taxon>
        <taxon>Glires</taxon>
        <taxon>Rodentia</taxon>
        <taxon>Castorimorpha</taxon>
        <taxon>Castoridae</taxon>
        <taxon>Castor</taxon>
    </lineage>
</organism>
<dbReference type="PANTHER" id="PTHR15976:SF14">
    <property type="entry name" value="CONSTITUTIVE COACTIVATOR OF PPAR-GAMMA-LIKE PROTEIN 1"/>
    <property type="match status" value="1"/>
</dbReference>
<protein>
    <submittedName>
        <fullName evidence="1">Constitutive coactivator of PPAR-gamma-like protein 1 isoform X1</fullName>
    </submittedName>
</protein>
<dbReference type="AlphaFoldDB" id="A0A8B7WFI9"/>
<sequence>MHEVAKQLDLNPNRFPIFAALLGNHILPDEDLASFHWSLLGPEHPLASLKVRAHQLVLPPCDVVIKAVADYVRNIQDTSDLDAIAKDVFQHSQSRTDDKVIRFKRAIGYYSATSKPMSFHPPHYLDAVPAMYQAHGTHIGDMLAWYDCMCRWEGVSQCGLLDAVTEGGRAGGPGLPSLLHLPQSPC</sequence>
<dbReference type="OrthoDB" id="10061469at2759"/>